<keyword evidence="2" id="KW-1185">Reference proteome</keyword>
<evidence type="ECO:0000313" key="2">
    <source>
        <dbReference type="Proteomes" id="UP001428290"/>
    </source>
</evidence>
<name>A0ABP9WV69_9CHLR</name>
<dbReference type="Pfam" id="PF13424">
    <property type="entry name" value="TPR_12"/>
    <property type="match status" value="1"/>
</dbReference>
<dbReference type="Gene3D" id="1.25.40.10">
    <property type="entry name" value="Tetratricopeptide repeat domain"/>
    <property type="match status" value="2"/>
</dbReference>
<dbReference type="SUPFAM" id="SSF48452">
    <property type="entry name" value="TPR-like"/>
    <property type="match status" value="1"/>
</dbReference>
<reference evidence="1 2" key="1">
    <citation type="submission" date="2024-02" db="EMBL/GenBank/DDBJ databases">
        <title>Herpetosiphon gulosus NBRC 112829.</title>
        <authorList>
            <person name="Ichikawa N."/>
            <person name="Katano-Makiyama Y."/>
            <person name="Hidaka K."/>
        </authorList>
    </citation>
    <scope>NUCLEOTIDE SEQUENCE [LARGE SCALE GENOMIC DNA]</scope>
    <source>
        <strain evidence="1 2">NBRC 112829</strain>
    </source>
</reference>
<comment type="caution">
    <text evidence="1">The sequence shown here is derived from an EMBL/GenBank/DDBJ whole genome shotgun (WGS) entry which is preliminary data.</text>
</comment>
<dbReference type="Gene3D" id="3.40.50.300">
    <property type="entry name" value="P-loop containing nucleotide triphosphate hydrolases"/>
    <property type="match status" value="1"/>
</dbReference>
<proteinExistence type="predicted"/>
<dbReference type="PANTHER" id="PTHR47691">
    <property type="entry name" value="REGULATOR-RELATED"/>
    <property type="match status" value="1"/>
</dbReference>
<dbReference type="InterPro" id="IPR019734">
    <property type="entry name" value="TPR_rpt"/>
</dbReference>
<evidence type="ECO:0008006" key="3">
    <source>
        <dbReference type="Google" id="ProtNLM"/>
    </source>
</evidence>
<dbReference type="InterPro" id="IPR011990">
    <property type="entry name" value="TPR-like_helical_dom_sf"/>
</dbReference>
<dbReference type="RefSeq" id="WP_345720712.1">
    <property type="nucleotide sequence ID" value="NZ_BAABRU010000003.1"/>
</dbReference>
<protein>
    <recommendedName>
        <fullName evidence="3">NB-ARC domain-containing protein</fullName>
    </recommendedName>
</protein>
<dbReference type="PANTHER" id="PTHR47691:SF3">
    <property type="entry name" value="HTH-TYPE TRANSCRIPTIONAL REGULATOR RV0890C-RELATED"/>
    <property type="match status" value="1"/>
</dbReference>
<organism evidence="1 2">
    <name type="scientific">Herpetosiphon gulosus</name>
    <dbReference type="NCBI Taxonomy" id="1973496"/>
    <lineage>
        <taxon>Bacteria</taxon>
        <taxon>Bacillati</taxon>
        <taxon>Chloroflexota</taxon>
        <taxon>Chloroflexia</taxon>
        <taxon>Herpetosiphonales</taxon>
        <taxon>Herpetosiphonaceae</taxon>
        <taxon>Herpetosiphon</taxon>
    </lineage>
</organism>
<dbReference type="SMART" id="SM00028">
    <property type="entry name" value="TPR"/>
    <property type="match status" value="3"/>
</dbReference>
<gene>
    <name evidence="1" type="ORF">Hgul01_00859</name>
</gene>
<sequence>MSDQSNSLKALKNALSCLQDGRALEEHLQLIAEAIHRKQISIQQQAGNNAVLIAGNAHGSLINTGSMTIGLEAADKILDFIRKKYPLSRLLANELSTLASFREFSELEQACKSLAIGEPYKNNDGQQFRLIIKKPYIGEVSLKGTAFLGDKKDIFDIWPITPIALTTIDPFIFASIPIDTLPNKPSEMEWPTPSVLKVGNNPMEWFVGRTDILAQIQAYLTKNQADSLLVIHGIAGIGKTSLALDALYRFGPYFAGGVFWIDGAGGNATIDADISRCAKEMGVLDIAKEEEILNLVIQQWSNGNHQLIIFNDFNNLDQISLIINHESILRKGKSKIIVTSNSKEWNSKNLITVSQLTAEEGVNLLTSLVKKLSPEKALQISTALGHYPMALYIVGKYLAQFSQNIDQYIADIQNQDIQANVLKKISNFIELLPWQNNVSIFKTFERVYQQLIDSTSTKHRKILLQIINRLQYCSPATSIDPQLLACDIGYEETVIILQSLINSGILEGISGESVIVHQVVLQFLRTRKVKPQAHIQATAAVEKKLLEFAAIADVDENSIHFAHIAAHLRIAAERAFQRDDERAGEICFYWNRYNQLTGHYPEALTYIKRAVEIGSKIDKIDPLKLTRWLNGLGLAYYNYKNYDMAKDFYLQAYARVKELERNQQTSDLYGLIANNLGVFYVDHNNKKWKDINRAQAYFIEALAIWKEASANNQRHIGKIYNNLGTISFHRKKYDEAIQYYQLARQTFEECYKANTHHRLGIVHYQLGDVYYNIGEAFIFTGKNEEALAWFQKCIAIFMVVYGKNSVVVQEVVDAINELLTDAYGKDNNVIKKIIDAINELLRDPDLGNPN</sequence>
<dbReference type="Proteomes" id="UP001428290">
    <property type="component" value="Unassembled WGS sequence"/>
</dbReference>
<dbReference type="InterPro" id="IPR027417">
    <property type="entry name" value="P-loop_NTPase"/>
</dbReference>
<dbReference type="EMBL" id="BAABRU010000003">
    <property type="protein sequence ID" value="GAA5527077.1"/>
    <property type="molecule type" value="Genomic_DNA"/>
</dbReference>
<dbReference type="SUPFAM" id="SSF52540">
    <property type="entry name" value="P-loop containing nucleoside triphosphate hydrolases"/>
    <property type="match status" value="1"/>
</dbReference>
<evidence type="ECO:0000313" key="1">
    <source>
        <dbReference type="EMBL" id="GAA5527077.1"/>
    </source>
</evidence>
<accession>A0ABP9WV69</accession>